<comment type="caution">
    <text evidence="2">The sequence shown here is derived from an EMBL/GenBank/DDBJ whole genome shotgun (WGS) entry which is preliminary data.</text>
</comment>
<accession>A0ABD3HFH1</accession>
<feature type="compositionally biased region" description="Basic and acidic residues" evidence="1">
    <location>
        <begin position="221"/>
        <end position="236"/>
    </location>
</feature>
<evidence type="ECO:0000256" key="1">
    <source>
        <dbReference type="SAM" id="MobiDB-lite"/>
    </source>
</evidence>
<sequence length="245" mass="27522">METTDLNAYSTDELGFRYVPDFGPPCGFLRRLQSEIRAGTYFHSVQVQRDLGGKDMDAALQFQNDLSLALVEALQDRFGDNSLVSCFKVLNPQEVPRTLMGMRDWGCAELEQLCSFYGENKNLETGQVVPAIVSSAGIKGEYRAYKIQCMSEWRGYEFHRVAEMLSYSPSFSSLEGPEDASDLLVEALILWKSTSEYRFLYSNPNKHLSVSQASLVVAAVSDERSEPGRPEPHESDNQEGNDDIF</sequence>
<dbReference type="EMBL" id="JBJQOH010000004">
    <property type="protein sequence ID" value="KAL3689219.1"/>
    <property type="molecule type" value="Genomic_DNA"/>
</dbReference>
<evidence type="ECO:0000313" key="2">
    <source>
        <dbReference type="EMBL" id="KAL3689219.1"/>
    </source>
</evidence>
<reference evidence="2 3" key="1">
    <citation type="submission" date="2024-09" db="EMBL/GenBank/DDBJ databases">
        <title>Chromosome-scale assembly of Riccia sorocarpa.</title>
        <authorList>
            <person name="Paukszto L."/>
        </authorList>
    </citation>
    <scope>NUCLEOTIDE SEQUENCE [LARGE SCALE GENOMIC DNA]</scope>
    <source>
        <strain evidence="2">LP-2024</strain>
        <tissue evidence="2">Aerial parts of the thallus</tissue>
    </source>
</reference>
<proteinExistence type="predicted"/>
<protein>
    <submittedName>
        <fullName evidence="2">Uncharacterized protein</fullName>
    </submittedName>
</protein>
<feature type="region of interest" description="Disordered" evidence="1">
    <location>
        <begin position="220"/>
        <end position="245"/>
    </location>
</feature>
<name>A0ABD3HFH1_9MARC</name>
<dbReference type="Proteomes" id="UP001633002">
    <property type="component" value="Unassembled WGS sequence"/>
</dbReference>
<dbReference type="AlphaFoldDB" id="A0ABD3HFH1"/>
<keyword evidence="3" id="KW-1185">Reference proteome</keyword>
<gene>
    <name evidence="2" type="ORF">R1sor_015528</name>
</gene>
<evidence type="ECO:0000313" key="3">
    <source>
        <dbReference type="Proteomes" id="UP001633002"/>
    </source>
</evidence>
<organism evidence="2 3">
    <name type="scientific">Riccia sorocarpa</name>
    <dbReference type="NCBI Taxonomy" id="122646"/>
    <lineage>
        <taxon>Eukaryota</taxon>
        <taxon>Viridiplantae</taxon>
        <taxon>Streptophyta</taxon>
        <taxon>Embryophyta</taxon>
        <taxon>Marchantiophyta</taxon>
        <taxon>Marchantiopsida</taxon>
        <taxon>Marchantiidae</taxon>
        <taxon>Marchantiales</taxon>
        <taxon>Ricciaceae</taxon>
        <taxon>Riccia</taxon>
    </lineage>
</organism>